<evidence type="ECO:0000256" key="5">
    <source>
        <dbReference type="ARBA" id="ARBA00023186"/>
    </source>
</evidence>
<evidence type="ECO:0000256" key="6">
    <source>
        <dbReference type="PROSITE-ProRule" id="PRU00546"/>
    </source>
</evidence>
<organism evidence="9">
    <name type="scientific">Sipha flava</name>
    <name type="common">yellow sugarcane aphid</name>
    <dbReference type="NCBI Taxonomy" id="143950"/>
    <lineage>
        <taxon>Eukaryota</taxon>
        <taxon>Metazoa</taxon>
        <taxon>Ecdysozoa</taxon>
        <taxon>Arthropoda</taxon>
        <taxon>Hexapoda</taxon>
        <taxon>Insecta</taxon>
        <taxon>Pterygota</taxon>
        <taxon>Neoptera</taxon>
        <taxon>Paraneoptera</taxon>
        <taxon>Hemiptera</taxon>
        <taxon>Sternorrhyncha</taxon>
        <taxon>Aphidomorpha</taxon>
        <taxon>Aphidoidea</taxon>
        <taxon>Aphididae</taxon>
        <taxon>Sipha</taxon>
    </lineage>
</organism>
<dbReference type="Gene3D" id="2.10.230.10">
    <property type="entry name" value="Heat shock protein DnaJ, cysteine-rich domain"/>
    <property type="match status" value="1"/>
</dbReference>
<dbReference type="InterPro" id="IPR001305">
    <property type="entry name" value="HSP_DnaJ_Cys-rich_dom"/>
</dbReference>
<dbReference type="GO" id="GO:0007005">
    <property type="term" value="P:mitochondrion organization"/>
    <property type="evidence" value="ECO:0007669"/>
    <property type="project" value="TreeGrafter"/>
</dbReference>
<evidence type="ECO:0000256" key="3">
    <source>
        <dbReference type="ARBA" id="ARBA00022771"/>
    </source>
</evidence>
<dbReference type="FunFam" id="2.60.260.20:FF:000005">
    <property type="entry name" value="Chaperone protein dnaJ 1, mitochondrial"/>
    <property type="match status" value="1"/>
</dbReference>
<dbReference type="InterPro" id="IPR036869">
    <property type="entry name" value="J_dom_sf"/>
</dbReference>
<dbReference type="GO" id="GO:0005739">
    <property type="term" value="C:mitochondrion"/>
    <property type="evidence" value="ECO:0007669"/>
    <property type="project" value="TreeGrafter"/>
</dbReference>
<dbReference type="InterPro" id="IPR036410">
    <property type="entry name" value="HSP_DnaJ_Cys-rich_dom_sf"/>
</dbReference>
<keyword evidence="1 6" id="KW-0479">Metal-binding</keyword>
<dbReference type="GO" id="GO:0009408">
    <property type="term" value="P:response to heat"/>
    <property type="evidence" value="ECO:0007669"/>
    <property type="project" value="InterPro"/>
</dbReference>
<feature type="domain" description="J" evidence="7">
    <location>
        <begin position="72"/>
        <end position="137"/>
    </location>
</feature>
<dbReference type="GO" id="GO:0008270">
    <property type="term" value="F:zinc ion binding"/>
    <property type="evidence" value="ECO:0007669"/>
    <property type="project" value="UniProtKB-KW"/>
</dbReference>
<dbReference type="Pfam" id="PF00226">
    <property type="entry name" value="DnaJ"/>
    <property type="match status" value="1"/>
</dbReference>
<dbReference type="AlphaFoldDB" id="A0A2S2QZN3"/>
<evidence type="ECO:0000259" key="8">
    <source>
        <dbReference type="PROSITE" id="PS51188"/>
    </source>
</evidence>
<dbReference type="Pfam" id="PF00684">
    <property type="entry name" value="DnaJ_CXXCXGXG"/>
    <property type="match status" value="1"/>
</dbReference>
<dbReference type="InterPro" id="IPR018253">
    <property type="entry name" value="DnaJ_domain_CS"/>
</dbReference>
<dbReference type="CDD" id="cd06257">
    <property type="entry name" value="DnaJ"/>
    <property type="match status" value="1"/>
</dbReference>
<feature type="zinc finger region" description="CR-type" evidence="6">
    <location>
        <begin position="216"/>
        <end position="294"/>
    </location>
</feature>
<accession>A0A2S2QZN3</accession>
<dbReference type="OrthoDB" id="10256793at2759"/>
<sequence>MNIIKLKLLVSNKYYCPTLLCNLQKFNYHTVSPFLNYSKLSDNRLFKHCIKPLYPYSFKSIHTSNYLKNKKDFYNILGVPKNASQKDIKKAYYQLAKKFHPDTNKGDPSANKKFQEVSEAYEVLGDEKKRTAYDTWGSTGNTNNMGGGAGMGNENFQNAWSFQSNVDAEELFRKIFNQSGFGSSGSFEEDFADSKFGFGAAEEIVVKITFEQAARGVNKDLNINVVDICPKCRGSRSELGYKATTCTHCNGTGMETISRGPFLMKSTCRQCQGTRVVIKNPCLECHGKGSTVQRKKVTVPVPAGIEDGQTIRILVNRNEVFVTFKVEKSDYFRRDGSDIHTDAKISISQALLGGSIRVRGIYEDHTVQISPGTSSHTKIRLNKQGMKKMNSNQHGDHYVNIKIEVPNSLTSKQEALIQAYAELEKNTPGTIRNITYKKDGPSAEQTQSTQTADKGIFSKIKKALMG</sequence>
<keyword evidence="4 6" id="KW-0862">Zinc</keyword>
<dbReference type="SMART" id="SM00271">
    <property type="entry name" value="DnaJ"/>
    <property type="match status" value="1"/>
</dbReference>
<dbReference type="InterPro" id="IPR008971">
    <property type="entry name" value="HSP40/DnaJ_pept-bd"/>
</dbReference>
<dbReference type="PROSITE" id="PS50076">
    <property type="entry name" value="DNAJ_2"/>
    <property type="match status" value="1"/>
</dbReference>
<dbReference type="PANTHER" id="PTHR44145:SF3">
    <property type="entry name" value="DNAJ HOMOLOG SUBFAMILY A MEMBER 3, MITOCHONDRIAL"/>
    <property type="match status" value="1"/>
</dbReference>
<keyword evidence="5" id="KW-0143">Chaperone</keyword>
<dbReference type="Pfam" id="PF01556">
    <property type="entry name" value="DnaJ_C"/>
    <property type="match status" value="1"/>
</dbReference>
<proteinExistence type="inferred from homology"/>
<dbReference type="Gene3D" id="2.60.260.20">
    <property type="entry name" value="Urease metallochaperone UreE, N-terminal domain"/>
    <property type="match status" value="2"/>
</dbReference>
<dbReference type="CDD" id="cd10719">
    <property type="entry name" value="DnaJ_zf"/>
    <property type="match status" value="1"/>
</dbReference>
<dbReference type="SUPFAM" id="SSF57938">
    <property type="entry name" value="DnaJ/Hsp40 cysteine-rich domain"/>
    <property type="match status" value="1"/>
</dbReference>
<evidence type="ECO:0000256" key="1">
    <source>
        <dbReference type="ARBA" id="ARBA00022723"/>
    </source>
</evidence>
<dbReference type="GO" id="GO:0051082">
    <property type="term" value="F:unfolded protein binding"/>
    <property type="evidence" value="ECO:0007669"/>
    <property type="project" value="InterPro"/>
</dbReference>
<dbReference type="PROSITE" id="PS51188">
    <property type="entry name" value="ZF_CR"/>
    <property type="match status" value="1"/>
</dbReference>
<dbReference type="FunFam" id="2.10.230.10:FF:000002">
    <property type="entry name" value="Molecular chaperone DnaJ"/>
    <property type="match status" value="1"/>
</dbReference>
<dbReference type="InterPro" id="IPR001623">
    <property type="entry name" value="DnaJ_domain"/>
</dbReference>
<dbReference type="CDD" id="cd10747">
    <property type="entry name" value="DnaJ_C"/>
    <property type="match status" value="1"/>
</dbReference>
<protein>
    <submittedName>
        <fullName evidence="9">Tumorous imaginal discs protein</fullName>
    </submittedName>
</protein>
<keyword evidence="3 6" id="KW-0863">Zinc-finger</keyword>
<dbReference type="GO" id="GO:0006457">
    <property type="term" value="P:protein folding"/>
    <property type="evidence" value="ECO:0007669"/>
    <property type="project" value="InterPro"/>
</dbReference>
<keyword evidence="2" id="KW-0677">Repeat</keyword>
<dbReference type="SUPFAM" id="SSF49493">
    <property type="entry name" value="HSP40/DnaJ peptide-binding domain"/>
    <property type="match status" value="2"/>
</dbReference>
<dbReference type="InterPro" id="IPR051938">
    <property type="entry name" value="Apopto_cytoskel_mod"/>
</dbReference>
<evidence type="ECO:0000313" key="9">
    <source>
        <dbReference type="EMBL" id="MBY83211.1"/>
    </source>
</evidence>
<dbReference type="FunFam" id="1.10.287.110:FF:000075">
    <property type="entry name" value="Uncharacterized protein, isoform D"/>
    <property type="match status" value="1"/>
</dbReference>
<gene>
    <name evidence="9" type="primary">l(2)tid_1</name>
    <name evidence="9" type="ORF">g.129205</name>
</gene>
<dbReference type="GO" id="GO:0043066">
    <property type="term" value="P:negative regulation of apoptotic process"/>
    <property type="evidence" value="ECO:0007669"/>
    <property type="project" value="TreeGrafter"/>
</dbReference>
<evidence type="ECO:0000259" key="7">
    <source>
        <dbReference type="PROSITE" id="PS50076"/>
    </source>
</evidence>
<dbReference type="PRINTS" id="PR00625">
    <property type="entry name" value="JDOMAIN"/>
</dbReference>
<dbReference type="Gene3D" id="1.10.287.110">
    <property type="entry name" value="DnaJ domain"/>
    <property type="match status" value="1"/>
</dbReference>
<feature type="domain" description="CR-type" evidence="8">
    <location>
        <begin position="216"/>
        <end position="294"/>
    </location>
</feature>
<dbReference type="EMBL" id="GGMS01014008">
    <property type="protein sequence ID" value="MBY83211.1"/>
    <property type="molecule type" value="Transcribed_RNA"/>
</dbReference>
<dbReference type="SUPFAM" id="SSF46565">
    <property type="entry name" value="Chaperone J-domain"/>
    <property type="match status" value="1"/>
</dbReference>
<reference evidence="9" key="1">
    <citation type="submission" date="2018-04" db="EMBL/GenBank/DDBJ databases">
        <title>Transcriptome assembly of Sipha flava.</title>
        <authorList>
            <person name="Scully E.D."/>
            <person name="Geib S.M."/>
            <person name="Palmer N.A."/>
            <person name="Koch K."/>
            <person name="Bradshaw J."/>
            <person name="Heng-Moss T."/>
            <person name="Sarath G."/>
        </authorList>
    </citation>
    <scope>NUCLEOTIDE SEQUENCE</scope>
</reference>
<name>A0A2S2QZN3_9HEMI</name>
<dbReference type="PANTHER" id="PTHR44145">
    <property type="entry name" value="DNAJ HOMOLOG SUBFAMILY A MEMBER 3, MITOCHONDRIAL"/>
    <property type="match status" value="1"/>
</dbReference>
<dbReference type="HAMAP" id="MF_01152">
    <property type="entry name" value="DnaJ"/>
    <property type="match status" value="1"/>
</dbReference>
<dbReference type="GO" id="GO:0005524">
    <property type="term" value="F:ATP binding"/>
    <property type="evidence" value="ECO:0007669"/>
    <property type="project" value="InterPro"/>
</dbReference>
<evidence type="ECO:0000256" key="4">
    <source>
        <dbReference type="ARBA" id="ARBA00022833"/>
    </source>
</evidence>
<dbReference type="PROSITE" id="PS00636">
    <property type="entry name" value="DNAJ_1"/>
    <property type="match status" value="1"/>
</dbReference>
<evidence type="ECO:0000256" key="2">
    <source>
        <dbReference type="ARBA" id="ARBA00022737"/>
    </source>
</evidence>
<dbReference type="InterPro" id="IPR002939">
    <property type="entry name" value="DnaJ_C"/>
</dbReference>
<dbReference type="InterPro" id="IPR012724">
    <property type="entry name" value="DnaJ"/>
</dbReference>
<dbReference type="GO" id="GO:0031072">
    <property type="term" value="F:heat shock protein binding"/>
    <property type="evidence" value="ECO:0007669"/>
    <property type="project" value="InterPro"/>
</dbReference>